<gene>
    <name evidence="2" type="ORF">GW779_03865</name>
</gene>
<evidence type="ECO:0000313" key="2">
    <source>
        <dbReference type="EMBL" id="NCS91531.1"/>
    </source>
</evidence>
<feature type="non-terminal residue" evidence="2">
    <location>
        <position position="347"/>
    </location>
</feature>
<evidence type="ECO:0000313" key="3">
    <source>
        <dbReference type="Proteomes" id="UP000738826"/>
    </source>
</evidence>
<dbReference type="Gene3D" id="2.60.40.10">
    <property type="entry name" value="Immunoglobulins"/>
    <property type="match status" value="1"/>
</dbReference>
<organism evidence="2 3">
    <name type="scientific">Candidatus Altarchaeum hamiconexum</name>
    <dbReference type="NCBI Taxonomy" id="1803513"/>
    <lineage>
        <taxon>Archaea</taxon>
        <taxon>Candidatus Altarchaeota</taxon>
        <taxon>Candidatus Altiarchaeia</taxon>
        <taxon>Candidatus Altarchaeales</taxon>
        <taxon>Candidatus Altarchaeaceae</taxon>
        <taxon>Candidatus Altarchaeum</taxon>
    </lineage>
</organism>
<comment type="caution">
    <text evidence="2">The sequence shown here is derived from an EMBL/GenBank/DDBJ whole genome shotgun (WGS) entry which is preliminary data.</text>
</comment>
<dbReference type="InterPro" id="IPR013783">
    <property type="entry name" value="Ig-like_fold"/>
</dbReference>
<name>A0A8J7YYY9_9ARCH</name>
<sequence length="347" mass="39916">MINLRVTLLGIIVFYILINLAYALPDLVAEIDYYPKNASVGDNITVIATVKNTGEVDTSDVQAGVIKVGMINAPFSKVNISANSEKNWTFDWTMRYGKVIMILRVDYSNLINETNETNNIATLTFDFPIFIKTDKKEYKVEEPINISIIGNNGSGYTFVRHLFSFPFNVFKFENGSWKEILIKHCRNNPPVCHNNKITHILGECLNYWPTCRNVPVNSSWIWNPKHHWIHEKNLTCGNQTYDRWTLVPIEPGQYKLILYYGGYNGDCRNIYTESNNFTILQNCYSDSDCAYGEKCINETCLPVQNYCENNSQCADDQICLNHTCQNISCEYWQIAINHSCVLRYGYC</sequence>
<dbReference type="EMBL" id="JAACQH010000077">
    <property type="protein sequence ID" value="NCS91531.1"/>
    <property type="molecule type" value="Genomic_DNA"/>
</dbReference>
<evidence type="ECO:0000259" key="1">
    <source>
        <dbReference type="Pfam" id="PF07705"/>
    </source>
</evidence>
<reference evidence="2" key="1">
    <citation type="submission" date="2019-11" db="EMBL/GenBank/DDBJ databases">
        <title>Lipid analysis of CO2-rich subsurface aquifers suggests an autotrophy-based deep biosphere with lysolipids enriched in CPR bacteria.</title>
        <authorList>
            <person name="Probst A.J."/>
            <person name="Elling F.J."/>
            <person name="Castelle C.J."/>
            <person name="Zhu Q."/>
            <person name="Elvert M."/>
            <person name="Birarda G."/>
            <person name="Holman H.-Y."/>
            <person name="Lane K.R."/>
            <person name="Ladd B."/>
            <person name="Ryan M.C."/>
            <person name="Woyke T."/>
            <person name="Hinrichs K.-U."/>
            <person name="Banfield J.F."/>
        </authorList>
    </citation>
    <scope>NUCLEOTIDE SEQUENCE</scope>
    <source>
        <strain evidence="2">CG_2015-04_33_537</strain>
    </source>
</reference>
<dbReference type="InterPro" id="IPR011635">
    <property type="entry name" value="CARDB"/>
</dbReference>
<proteinExistence type="predicted"/>
<accession>A0A8J7YYY9</accession>
<feature type="domain" description="CARDB" evidence="1">
    <location>
        <begin position="25"/>
        <end position="122"/>
    </location>
</feature>
<protein>
    <recommendedName>
        <fullName evidence="1">CARDB domain-containing protein</fullName>
    </recommendedName>
</protein>
<dbReference type="Pfam" id="PF07705">
    <property type="entry name" value="CARDB"/>
    <property type="match status" value="1"/>
</dbReference>
<dbReference type="AlphaFoldDB" id="A0A8J7YYY9"/>
<dbReference type="Proteomes" id="UP000738826">
    <property type="component" value="Unassembled WGS sequence"/>
</dbReference>